<feature type="region of interest" description="Disordered" evidence="1">
    <location>
        <begin position="135"/>
        <end position="159"/>
    </location>
</feature>
<evidence type="ECO:0000256" key="1">
    <source>
        <dbReference type="SAM" id="MobiDB-lite"/>
    </source>
</evidence>
<reference evidence="2" key="1">
    <citation type="journal article" date="2023" name="Science">
        <title>Genome structures resolve the early diversification of teleost fishes.</title>
        <authorList>
            <person name="Parey E."/>
            <person name="Louis A."/>
            <person name="Montfort J."/>
            <person name="Bouchez O."/>
            <person name="Roques C."/>
            <person name="Iampietro C."/>
            <person name="Lluch J."/>
            <person name="Castinel A."/>
            <person name="Donnadieu C."/>
            <person name="Desvignes T."/>
            <person name="Floi Bucao C."/>
            <person name="Jouanno E."/>
            <person name="Wen M."/>
            <person name="Mejri S."/>
            <person name="Dirks R."/>
            <person name="Jansen H."/>
            <person name="Henkel C."/>
            <person name="Chen W.J."/>
            <person name="Zahm M."/>
            <person name="Cabau C."/>
            <person name="Klopp C."/>
            <person name="Thompson A.W."/>
            <person name="Robinson-Rechavi M."/>
            <person name="Braasch I."/>
            <person name="Lecointre G."/>
            <person name="Bobe J."/>
            <person name="Postlethwait J.H."/>
            <person name="Berthelot C."/>
            <person name="Roest Crollius H."/>
            <person name="Guiguen Y."/>
        </authorList>
    </citation>
    <scope>NUCLEOTIDE SEQUENCE</scope>
    <source>
        <strain evidence="2">Concon-B</strain>
    </source>
</reference>
<sequence length="246" mass="26640">MCCKRIQRANRPSSLYCVSPSAMEQAYKDLYREFLHLQSLCLKQASLLHHLTEALAKQKAAAPSPNAGLRAPVAVPVLRVQDKGGPTSESCAQAMARLLPSAGQTEASTSADPIAGVMDRLQLEGRGTQTHRLATLGPLAPPGLNGEPTPPDGERGTLRPEQQLREVFYKAVGGINDFDAPDGTARRRKPLWMFSSFLDSEMVSQGGGLMMSEVALQSQVCEFCHAVFPGSTTTRGEFLRHLTTHI</sequence>
<dbReference type="EMBL" id="JAFJMO010000013">
    <property type="protein sequence ID" value="KAJ8258938.1"/>
    <property type="molecule type" value="Genomic_DNA"/>
</dbReference>
<protein>
    <submittedName>
        <fullName evidence="2">Uncharacterized protein</fullName>
    </submittedName>
</protein>
<evidence type="ECO:0000313" key="3">
    <source>
        <dbReference type="Proteomes" id="UP001152803"/>
    </source>
</evidence>
<dbReference type="GO" id="GO:0043124">
    <property type="term" value="P:negative regulation of canonical NF-kappaB signal transduction"/>
    <property type="evidence" value="ECO:0007669"/>
    <property type="project" value="InterPro"/>
</dbReference>
<dbReference type="PANTHER" id="PTHR15249:SF0">
    <property type="entry name" value="TRAF FAMILY MEMBER-ASSOCIATED NF-KAPPA-B ACTIVATOR"/>
    <property type="match status" value="1"/>
</dbReference>
<evidence type="ECO:0000313" key="2">
    <source>
        <dbReference type="EMBL" id="KAJ8258938.1"/>
    </source>
</evidence>
<dbReference type="Proteomes" id="UP001152803">
    <property type="component" value="Unassembled WGS sequence"/>
</dbReference>
<accession>A0A9Q1D5Z1</accession>
<gene>
    <name evidence="2" type="ORF">COCON_G00179500</name>
</gene>
<organism evidence="2 3">
    <name type="scientific">Conger conger</name>
    <name type="common">Conger eel</name>
    <name type="synonym">Muraena conger</name>
    <dbReference type="NCBI Taxonomy" id="82655"/>
    <lineage>
        <taxon>Eukaryota</taxon>
        <taxon>Metazoa</taxon>
        <taxon>Chordata</taxon>
        <taxon>Craniata</taxon>
        <taxon>Vertebrata</taxon>
        <taxon>Euteleostomi</taxon>
        <taxon>Actinopterygii</taxon>
        <taxon>Neopterygii</taxon>
        <taxon>Teleostei</taxon>
        <taxon>Anguilliformes</taxon>
        <taxon>Congridae</taxon>
        <taxon>Conger</taxon>
    </lineage>
</organism>
<dbReference type="PANTHER" id="PTHR15249">
    <property type="entry name" value="TRAF FAMILY MEMBER-ASSOCIATED NF-KAPPA-B ACTIVATOR"/>
    <property type="match status" value="1"/>
</dbReference>
<feature type="compositionally biased region" description="Low complexity" evidence="1">
    <location>
        <begin position="136"/>
        <end position="146"/>
    </location>
</feature>
<dbReference type="OrthoDB" id="8769224at2759"/>
<proteinExistence type="predicted"/>
<dbReference type="InterPro" id="IPR039669">
    <property type="entry name" value="TANK"/>
</dbReference>
<keyword evidence="3" id="KW-1185">Reference proteome</keyword>
<name>A0A9Q1D5Z1_CONCO</name>
<dbReference type="AlphaFoldDB" id="A0A9Q1D5Z1"/>
<comment type="caution">
    <text evidence="2">The sequence shown here is derived from an EMBL/GenBank/DDBJ whole genome shotgun (WGS) entry which is preliminary data.</text>
</comment>